<dbReference type="PANTHER" id="PTHR43377:SF1">
    <property type="entry name" value="BILIVERDIN REDUCTASE A"/>
    <property type="match status" value="1"/>
</dbReference>
<dbReference type="SUPFAM" id="SSF51735">
    <property type="entry name" value="NAD(P)-binding Rossmann-fold domains"/>
    <property type="match status" value="1"/>
</dbReference>
<proteinExistence type="predicted"/>
<comment type="caution">
    <text evidence="2">The sequence shown here is derived from an EMBL/GenBank/DDBJ whole genome shotgun (WGS) entry which is preliminary data.</text>
</comment>
<evidence type="ECO:0000313" key="3">
    <source>
        <dbReference type="Proteomes" id="UP000288215"/>
    </source>
</evidence>
<sequence length="323" mass="36643">MDVGVIGVGVMGKNHLRIYSEMRGVGEVYAYDVDKNSLMKACNATNATPCDSLKSLLRKVDAVSICVPTKYHFETAKKVFESNINFLLEKPVTMTLKEGLELVKMAERLSHVVVGVGHIERFNPIVSEIKSLIDQPKLIEIKRHNPASSRITDSDITSDLMIHDIDIIWNYLFEKKQEKQLHSVGNQDVRKVVAEFDDCIVSLSASRISCKKIRNIVVECDKFTIEGDFMTQEVYLYKKPDKYQQDTTKYTQENIIEKVLINKVEPLKEELKVFLDSVRNSKAFPVTLEQGVSNIYLAKKIEGGSSFANEVIPSQRLITKCFD</sequence>
<evidence type="ECO:0000313" key="2">
    <source>
        <dbReference type="EMBL" id="RWX73447.1"/>
    </source>
</evidence>
<name>A0A444L791_METS7</name>
<accession>A0A444L791</accession>
<dbReference type="PANTHER" id="PTHR43377">
    <property type="entry name" value="BILIVERDIN REDUCTASE A"/>
    <property type="match status" value="1"/>
</dbReference>
<dbReference type="Gene3D" id="3.30.360.10">
    <property type="entry name" value="Dihydrodipicolinate Reductase, domain 2"/>
    <property type="match status" value="1"/>
</dbReference>
<reference evidence="2 3" key="1">
    <citation type="submission" date="2018-12" db="EMBL/GenBank/DDBJ databases">
        <title>The complete genome of the methanogenic archaea of the candidate phylum Verstraetearchaeota, obtained from the metagenome of underground thermal water.</title>
        <authorList>
            <person name="Kadnikov V.V."/>
            <person name="Mardanov A.V."/>
            <person name="Beletsky A.V."/>
            <person name="Karnachuk O.V."/>
            <person name="Ravin N.V."/>
        </authorList>
    </citation>
    <scope>NUCLEOTIDE SEQUENCE [LARGE SCALE GENOMIC DNA]</scope>
    <source>
        <strain evidence="2">Ch88</strain>
    </source>
</reference>
<protein>
    <submittedName>
        <fullName evidence="2">Gfo/Idh/MocA family oxidoreductase</fullName>
    </submittedName>
</protein>
<dbReference type="AlphaFoldDB" id="A0A444L791"/>
<dbReference type="InterPro" id="IPR036291">
    <property type="entry name" value="NAD(P)-bd_dom_sf"/>
</dbReference>
<feature type="domain" description="Gfo/Idh/MocA-like oxidoreductase N-terminal" evidence="1">
    <location>
        <begin position="2"/>
        <end position="118"/>
    </location>
</feature>
<dbReference type="Pfam" id="PF01408">
    <property type="entry name" value="GFO_IDH_MocA"/>
    <property type="match status" value="1"/>
</dbReference>
<dbReference type="InterPro" id="IPR051450">
    <property type="entry name" value="Gfo/Idh/MocA_Oxidoreductases"/>
</dbReference>
<dbReference type="GO" id="GO:0000166">
    <property type="term" value="F:nucleotide binding"/>
    <property type="evidence" value="ECO:0007669"/>
    <property type="project" value="InterPro"/>
</dbReference>
<evidence type="ECO:0000259" key="1">
    <source>
        <dbReference type="Pfam" id="PF01408"/>
    </source>
</evidence>
<dbReference type="Proteomes" id="UP000288215">
    <property type="component" value="Unassembled WGS sequence"/>
</dbReference>
<dbReference type="Gene3D" id="3.40.50.720">
    <property type="entry name" value="NAD(P)-binding Rossmann-like Domain"/>
    <property type="match status" value="1"/>
</dbReference>
<dbReference type="InterPro" id="IPR000683">
    <property type="entry name" value="Gfo/Idh/MocA-like_OxRdtase_N"/>
</dbReference>
<gene>
    <name evidence="2" type="ORF">Metus_1421</name>
</gene>
<dbReference type="EMBL" id="RXGA01000003">
    <property type="protein sequence ID" value="RWX73447.1"/>
    <property type="molecule type" value="Genomic_DNA"/>
</dbReference>
<organism evidence="2 3">
    <name type="scientific">Methanosuratincola subterraneus</name>
    <dbReference type="NCBI Taxonomy" id="2593994"/>
    <lineage>
        <taxon>Archaea</taxon>
        <taxon>Thermoproteota</taxon>
        <taxon>Methanosuratincolia</taxon>
        <taxon>Candidatus Methanomethylicales</taxon>
        <taxon>Candidatus Methanomethylicaceae</taxon>
        <taxon>Candidatus Methanosuratincola (ex Vanwonterghem et al. 2016)</taxon>
    </lineage>
</organism>